<gene>
    <name evidence="1" type="ORF">PoB_001192200</name>
</gene>
<sequence>MTRPYKEHLRLRSLFSRCAHPISVPHRSAVTKHAPRGRPISEGHRPRALSNVCRAQRRAGLYFERPSCRVFTHTSATVQERTSFRTQHHYYCNYYYNIGNNLCNFVFKTTIIVVSSRF</sequence>
<reference evidence="1 2" key="1">
    <citation type="journal article" date="2021" name="Elife">
        <title>Chloroplast acquisition without the gene transfer in kleptoplastic sea slugs, Plakobranchus ocellatus.</title>
        <authorList>
            <person name="Maeda T."/>
            <person name="Takahashi S."/>
            <person name="Yoshida T."/>
            <person name="Shimamura S."/>
            <person name="Takaki Y."/>
            <person name="Nagai Y."/>
            <person name="Toyoda A."/>
            <person name="Suzuki Y."/>
            <person name="Arimoto A."/>
            <person name="Ishii H."/>
            <person name="Satoh N."/>
            <person name="Nishiyama T."/>
            <person name="Hasebe M."/>
            <person name="Maruyama T."/>
            <person name="Minagawa J."/>
            <person name="Obokata J."/>
            <person name="Shigenobu S."/>
        </authorList>
    </citation>
    <scope>NUCLEOTIDE SEQUENCE [LARGE SCALE GENOMIC DNA]</scope>
</reference>
<dbReference type="EMBL" id="BLXT01001414">
    <property type="protein sequence ID" value="GFN85416.1"/>
    <property type="molecule type" value="Genomic_DNA"/>
</dbReference>
<keyword evidence="2" id="KW-1185">Reference proteome</keyword>
<protein>
    <submittedName>
        <fullName evidence="1">Uncharacterized protein</fullName>
    </submittedName>
</protein>
<dbReference type="Proteomes" id="UP000735302">
    <property type="component" value="Unassembled WGS sequence"/>
</dbReference>
<organism evidence="1 2">
    <name type="scientific">Plakobranchus ocellatus</name>
    <dbReference type="NCBI Taxonomy" id="259542"/>
    <lineage>
        <taxon>Eukaryota</taxon>
        <taxon>Metazoa</taxon>
        <taxon>Spiralia</taxon>
        <taxon>Lophotrochozoa</taxon>
        <taxon>Mollusca</taxon>
        <taxon>Gastropoda</taxon>
        <taxon>Heterobranchia</taxon>
        <taxon>Euthyneura</taxon>
        <taxon>Panpulmonata</taxon>
        <taxon>Sacoglossa</taxon>
        <taxon>Placobranchoidea</taxon>
        <taxon>Plakobranchidae</taxon>
        <taxon>Plakobranchus</taxon>
    </lineage>
</organism>
<dbReference type="AlphaFoldDB" id="A0AAV3YTG2"/>
<name>A0AAV3YTG2_9GAST</name>
<proteinExistence type="predicted"/>
<accession>A0AAV3YTG2</accession>
<evidence type="ECO:0000313" key="1">
    <source>
        <dbReference type="EMBL" id="GFN85416.1"/>
    </source>
</evidence>
<evidence type="ECO:0000313" key="2">
    <source>
        <dbReference type="Proteomes" id="UP000735302"/>
    </source>
</evidence>
<comment type="caution">
    <text evidence="1">The sequence shown here is derived from an EMBL/GenBank/DDBJ whole genome shotgun (WGS) entry which is preliminary data.</text>
</comment>